<gene>
    <name evidence="2" type="ORF">GH714_004043</name>
</gene>
<keyword evidence="3" id="KW-1185">Reference proteome</keyword>
<protein>
    <submittedName>
        <fullName evidence="2">Uncharacterized protein</fullName>
    </submittedName>
</protein>
<accession>A0A6A6N2D0</accession>
<name>A0A6A6N2D0_HEVBR</name>
<evidence type="ECO:0000313" key="2">
    <source>
        <dbReference type="EMBL" id="KAF2318269.1"/>
    </source>
</evidence>
<proteinExistence type="predicted"/>
<organism evidence="2 3">
    <name type="scientific">Hevea brasiliensis</name>
    <name type="common">Para rubber tree</name>
    <name type="synonym">Siphonia brasiliensis</name>
    <dbReference type="NCBI Taxonomy" id="3981"/>
    <lineage>
        <taxon>Eukaryota</taxon>
        <taxon>Viridiplantae</taxon>
        <taxon>Streptophyta</taxon>
        <taxon>Embryophyta</taxon>
        <taxon>Tracheophyta</taxon>
        <taxon>Spermatophyta</taxon>
        <taxon>Magnoliopsida</taxon>
        <taxon>eudicotyledons</taxon>
        <taxon>Gunneridae</taxon>
        <taxon>Pentapetalae</taxon>
        <taxon>rosids</taxon>
        <taxon>fabids</taxon>
        <taxon>Malpighiales</taxon>
        <taxon>Euphorbiaceae</taxon>
        <taxon>Crotonoideae</taxon>
        <taxon>Micrandreae</taxon>
        <taxon>Hevea</taxon>
    </lineage>
</organism>
<dbReference type="AlphaFoldDB" id="A0A6A6N2D0"/>
<evidence type="ECO:0000256" key="1">
    <source>
        <dbReference type="SAM" id="MobiDB-lite"/>
    </source>
</evidence>
<evidence type="ECO:0000313" key="3">
    <source>
        <dbReference type="Proteomes" id="UP000467840"/>
    </source>
</evidence>
<sequence length="84" mass="9481">MATSNQNEIDDEVGSVVPQYPEKWVAIGRNATFAEMVNHAKELEEIDCRMDDQKESRQGVQKRTTFEHGGSSSKKGKFQATSYQ</sequence>
<dbReference type="EMBL" id="JAAGAX010000003">
    <property type="protein sequence ID" value="KAF2318269.1"/>
    <property type="molecule type" value="Genomic_DNA"/>
</dbReference>
<comment type="caution">
    <text evidence="2">The sequence shown here is derived from an EMBL/GenBank/DDBJ whole genome shotgun (WGS) entry which is preliminary data.</text>
</comment>
<reference evidence="2 3" key="1">
    <citation type="journal article" date="2020" name="Mol. Plant">
        <title>The Chromosome-Based Rubber Tree Genome Provides New Insights into Spurge Genome Evolution and Rubber Biosynthesis.</title>
        <authorList>
            <person name="Liu J."/>
            <person name="Shi C."/>
            <person name="Shi C.C."/>
            <person name="Li W."/>
            <person name="Zhang Q.J."/>
            <person name="Zhang Y."/>
            <person name="Li K."/>
            <person name="Lu H.F."/>
            <person name="Shi C."/>
            <person name="Zhu S.T."/>
            <person name="Xiao Z.Y."/>
            <person name="Nan H."/>
            <person name="Yue Y."/>
            <person name="Zhu X.G."/>
            <person name="Wu Y."/>
            <person name="Hong X.N."/>
            <person name="Fan G.Y."/>
            <person name="Tong Y."/>
            <person name="Zhang D."/>
            <person name="Mao C.L."/>
            <person name="Liu Y.L."/>
            <person name="Hao S.J."/>
            <person name="Liu W.Q."/>
            <person name="Lv M.Q."/>
            <person name="Zhang H.B."/>
            <person name="Liu Y."/>
            <person name="Hu-Tang G.R."/>
            <person name="Wang J.P."/>
            <person name="Wang J.H."/>
            <person name="Sun Y.H."/>
            <person name="Ni S.B."/>
            <person name="Chen W.B."/>
            <person name="Zhang X.C."/>
            <person name="Jiao Y.N."/>
            <person name="Eichler E.E."/>
            <person name="Li G.H."/>
            <person name="Liu X."/>
            <person name="Gao L.Z."/>
        </authorList>
    </citation>
    <scope>NUCLEOTIDE SEQUENCE [LARGE SCALE GENOMIC DNA]</scope>
    <source>
        <strain evidence="3">cv. GT1</strain>
        <tissue evidence="2">Leaf</tissue>
    </source>
</reference>
<dbReference type="Proteomes" id="UP000467840">
    <property type="component" value="Chromosome 10"/>
</dbReference>
<feature type="region of interest" description="Disordered" evidence="1">
    <location>
        <begin position="50"/>
        <end position="84"/>
    </location>
</feature>